<organism evidence="8 9">
    <name type="scientific">Folsomia candida</name>
    <name type="common">Springtail</name>
    <dbReference type="NCBI Taxonomy" id="158441"/>
    <lineage>
        <taxon>Eukaryota</taxon>
        <taxon>Metazoa</taxon>
        <taxon>Ecdysozoa</taxon>
        <taxon>Arthropoda</taxon>
        <taxon>Hexapoda</taxon>
        <taxon>Collembola</taxon>
        <taxon>Entomobryomorpha</taxon>
        <taxon>Isotomoidea</taxon>
        <taxon>Isotomidae</taxon>
        <taxon>Proisotominae</taxon>
        <taxon>Folsomia</taxon>
    </lineage>
</organism>
<accession>A0A226EB88</accession>
<protein>
    <recommendedName>
        <fullName evidence="3">glutathione transferase</fullName>
        <ecNumber evidence="3">2.5.1.18</ecNumber>
    </recommendedName>
</protein>
<sequence>MSKPQLAYWDCRGRGYPIRFALEYMGVDYDYFVYTQGKEGDGGESTWKHQKTQIGLDSPNLPYWIDDSIKLSESRAVLMYVIRKYKPSLIPSNIGDLARAEVMEGILGDIIQNFAIFIYTDQEQTKAMFENTVPSKMSILSKMLGGKKFLLGDEICYLDFLVFSYFYLLKAYRENLISDHANLVDYMTNFEAIPAIAAFIKSPGYIEGPCVGMHSAIKI</sequence>
<keyword evidence="4 8" id="KW-0808">Transferase</keyword>
<evidence type="ECO:0000256" key="4">
    <source>
        <dbReference type="ARBA" id="ARBA00022679"/>
    </source>
</evidence>
<dbReference type="GO" id="GO:0006749">
    <property type="term" value="P:glutathione metabolic process"/>
    <property type="evidence" value="ECO:0007669"/>
    <property type="project" value="TreeGrafter"/>
</dbReference>
<dbReference type="SFLD" id="SFLDS00019">
    <property type="entry name" value="Glutathione_Transferase_(cytos"/>
    <property type="match status" value="1"/>
</dbReference>
<evidence type="ECO:0000259" key="6">
    <source>
        <dbReference type="PROSITE" id="PS50404"/>
    </source>
</evidence>
<evidence type="ECO:0000256" key="5">
    <source>
        <dbReference type="ARBA" id="ARBA00047960"/>
    </source>
</evidence>
<comment type="function">
    <text evidence="1">Conjugation of reduced glutathione to a wide number of exogenous and endogenous hydrophobic electrophiles.</text>
</comment>
<dbReference type="EC" id="2.5.1.18" evidence="3"/>
<comment type="caution">
    <text evidence="8">The sequence shown here is derived from an EMBL/GenBank/DDBJ whole genome shotgun (WGS) entry which is preliminary data.</text>
</comment>
<dbReference type="InterPro" id="IPR050213">
    <property type="entry name" value="GST_superfamily"/>
</dbReference>
<dbReference type="STRING" id="158441.A0A226EB88"/>
<dbReference type="InterPro" id="IPR004045">
    <property type="entry name" value="Glutathione_S-Trfase_N"/>
</dbReference>
<dbReference type="Pfam" id="PF02798">
    <property type="entry name" value="GST_N"/>
    <property type="match status" value="1"/>
</dbReference>
<evidence type="ECO:0000313" key="9">
    <source>
        <dbReference type="Proteomes" id="UP000198287"/>
    </source>
</evidence>
<dbReference type="Gene3D" id="3.40.30.10">
    <property type="entry name" value="Glutaredoxin"/>
    <property type="match status" value="1"/>
</dbReference>
<dbReference type="SUPFAM" id="SSF52833">
    <property type="entry name" value="Thioredoxin-like"/>
    <property type="match status" value="1"/>
</dbReference>
<dbReference type="OrthoDB" id="414243at2759"/>
<dbReference type="InterPro" id="IPR036282">
    <property type="entry name" value="Glutathione-S-Trfase_C_sf"/>
</dbReference>
<reference evidence="8 9" key="1">
    <citation type="submission" date="2015-12" db="EMBL/GenBank/DDBJ databases">
        <title>The genome of Folsomia candida.</title>
        <authorList>
            <person name="Faddeeva A."/>
            <person name="Derks M.F."/>
            <person name="Anvar Y."/>
            <person name="Smit S."/>
            <person name="Van Straalen N."/>
            <person name="Roelofs D."/>
        </authorList>
    </citation>
    <scope>NUCLEOTIDE SEQUENCE [LARGE SCALE GENOMIC DNA]</scope>
    <source>
        <strain evidence="8 9">VU population</strain>
        <tissue evidence="8">Whole body</tissue>
    </source>
</reference>
<name>A0A226EB88_FOLCA</name>
<comment type="catalytic activity">
    <reaction evidence="5">
        <text>RX + glutathione = an S-substituted glutathione + a halide anion + H(+)</text>
        <dbReference type="Rhea" id="RHEA:16437"/>
        <dbReference type="ChEBI" id="CHEBI:15378"/>
        <dbReference type="ChEBI" id="CHEBI:16042"/>
        <dbReference type="ChEBI" id="CHEBI:17792"/>
        <dbReference type="ChEBI" id="CHEBI:57925"/>
        <dbReference type="ChEBI" id="CHEBI:90779"/>
        <dbReference type="EC" id="2.5.1.18"/>
    </reaction>
</comment>
<dbReference type="PROSITE" id="PS50404">
    <property type="entry name" value="GST_NTER"/>
    <property type="match status" value="1"/>
</dbReference>
<evidence type="ECO:0000256" key="2">
    <source>
        <dbReference type="ARBA" id="ARBA00005861"/>
    </source>
</evidence>
<dbReference type="Gene3D" id="1.20.1050.10">
    <property type="match status" value="1"/>
</dbReference>
<dbReference type="Pfam" id="PF14497">
    <property type="entry name" value="GST_C_3"/>
    <property type="match status" value="1"/>
</dbReference>
<dbReference type="OMA" id="KEHMASY"/>
<keyword evidence="9" id="KW-1185">Reference proteome</keyword>
<dbReference type="EMBL" id="LNIX01000005">
    <property type="protein sequence ID" value="OXA54912.1"/>
    <property type="molecule type" value="Genomic_DNA"/>
</dbReference>
<feature type="domain" description="GST N-terminal" evidence="6">
    <location>
        <begin position="2"/>
        <end position="89"/>
    </location>
</feature>
<dbReference type="SUPFAM" id="SSF47616">
    <property type="entry name" value="GST C-terminal domain-like"/>
    <property type="match status" value="1"/>
</dbReference>
<dbReference type="InterPro" id="IPR010987">
    <property type="entry name" value="Glutathione-S-Trfase_C-like"/>
</dbReference>
<dbReference type="PANTHER" id="PTHR11571:SF222">
    <property type="entry name" value="GLUTATHIONE TRANSFERASE"/>
    <property type="match status" value="1"/>
</dbReference>
<comment type="similarity">
    <text evidence="2">Belongs to the GST superfamily. Mu family.</text>
</comment>
<evidence type="ECO:0000256" key="3">
    <source>
        <dbReference type="ARBA" id="ARBA00012452"/>
    </source>
</evidence>
<feature type="domain" description="GST C-terminal" evidence="7">
    <location>
        <begin position="93"/>
        <end position="210"/>
    </location>
</feature>
<dbReference type="InterPro" id="IPR036249">
    <property type="entry name" value="Thioredoxin-like_sf"/>
</dbReference>
<dbReference type="PANTHER" id="PTHR11571">
    <property type="entry name" value="GLUTATHIONE S-TRANSFERASE"/>
    <property type="match status" value="1"/>
</dbReference>
<dbReference type="InterPro" id="IPR004046">
    <property type="entry name" value="GST_C"/>
</dbReference>
<dbReference type="GO" id="GO:0004364">
    <property type="term" value="F:glutathione transferase activity"/>
    <property type="evidence" value="ECO:0007669"/>
    <property type="project" value="UniProtKB-EC"/>
</dbReference>
<dbReference type="PROSITE" id="PS50405">
    <property type="entry name" value="GST_CTER"/>
    <property type="match status" value="1"/>
</dbReference>
<evidence type="ECO:0000313" key="8">
    <source>
        <dbReference type="EMBL" id="OXA54912.1"/>
    </source>
</evidence>
<evidence type="ECO:0000259" key="7">
    <source>
        <dbReference type="PROSITE" id="PS50405"/>
    </source>
</evidence>
<gene>
    <name evidence="8" type="ORF">Fcan01_10938</name>
</gene>
<proteinExistence type="inferred from homology"/>
<dbReference type="InterPro" id="IPR040079">
    <property type="entry name" value="Glutathione_S-Trfase"/>
</dbReference>
<evidence type="ECO:0000256" key="1">
    <source>
        <dbReference type="ARBA" id="ARBA00003701"/>
    </source>
</evidence>
<dbReference type="AlphaFoldDB" id="A0A226EB88"/>
<dbReference type="Proteomes" id="UP000198287">
    <property type="component" value="Unassembled WGS sequence"/>
</dbReference>